<comment type="caution">
    <text evidence="1">The sequence shown here is derived from an EMBL/GenBank/DDBJ whole genome shotgun (WGS) entry which is preliminary data.</text>
</comment>
<gene>
    <name evidence="1" type="ORF">EAH74_12070</name>
</gene>
<evidence type="ECO:0000313" key="2">
    <source>
        <dbReference type="Proteomes" id="UP000320914"/>
    </source>
</evidence>
<dbReference type="AlphaFoldDB" id="A0A502IGM8"/>
<dbReference type="Proteomes" id="UP000320914">
    <property type="component" value="Unassembled WGS sequence"/>
</dbReference>
<proteinExistence type="predicted"/>
<accession>A0A502IGM8</accession>
<reference evidence="1 2" key="1">
    <citation type="journal article" date="2019" name="Environ. Microbiol.">
        <title>Species interactions and distinct microbial communities in high Arctic permafrost affected cryosols are associated with the CH4 and CO2 gas fluxes.</title>
        <authorList>
            <person name="Altshuler I."/>
            <person name="Hamel J."/>
            <person name="Turney S."/>
            <person name="Magnuson E."/>
            <person name="Levesque R."/>
            <person name="Greer C."/>
            <person name="Whyte L.G."/>
        </authorList>
    </citation>
    <scope>NUCLEOTIDE SEQUENCE [LARGE SCALE GENOMIC DNA]</scope>
    <source>
        <strain evidence="1 2">OWC5</strain>
    </source>
</reference>
<organism evidence="1 2">
    <name type="scientific">Pseudomonas mandelii</name>
    <dbReference type="NCBI Taxonomy" id="75612"/>
    <lineage>
        <taxon>Bacteria</taxon>
        <taxon>Pseudomonadati</taxon>
        <taxon>Pseudomonadota</taxon>
        <taxon>Gammaproteobacteria</taxon>
        <taxon>Pseudomonadales</taxon>
        <taxon>Pseudomonadaceae</taxon>
        <taxon>Pseudomonas</taxon>
    </lineage>
</organism>
<name>A0A502IGM8_9PSED</name>
<protein>
    <submittedName>
        <fullName evidence="1">Uncharacterized protein</fullName>
    </submittedName>
</protein>
<evidence type="ECO:0000313" key="1">
    <source>
        <dbReference type="EMBL" id="TPG84756.1"/>
    </source>
</evidence>
<dbReference type="EMBL" id="RCZA01000004">
    <property type="protein sequence ID" value="TPG84756.1"/>
    <property type="molecule type" value="Genomic_DNA"/>
</dbReference>
<sequence>MAIRLPNSTKDEFAQLQPGDILTVAIYKQDKPGFAVRAHTGGFYMLSARGGSFKECPFLGMRLATMRMVRPLASSADDLLKELPEVLEILDVEQVHSKGLVRCWLAARG</sequence>